<dbReference type="AlphaFoldDB" id="E9ACD0"/>
<feature type="region of interest" description="Disordered" evidence="1">
    <location>
        <begin position="555"/>
        <end position="583"/>
    </location>
</feature>
<evidence type="ECO:0000313" key="2">
    <source>
        <dbReference type="EMBL" id="CBZ11946.1"/>
    </source>
</evidence>
<reference evidence="2 3" key="2">
    <citation type="journal article" date="2011" name="Genome Res.">
        <title>Chromosome and gene copy number variation allow major structural change between species and strains of Leishmania.</title>
        <authorList>
            <person name="Rogers M.B."/>
            <person name="Hilley J.D."/>
            <person name="Dickens N.J."/>
            <person name="Wilkes J."/>
            <person name="Bates P.A."/>
            <person name="Depledge D.P."/>
            <person name="Harris D."/>
            <person name="Her Y."/>
            <person name="Herzyk P."/>
            <person name="Imamura H."/>
            <person name="Otto T.D."/>
            <person name="Sanders M."/>
            <person name="Seeger K."/>
            <person name="Dujardin J.C."/>
            <person name="Berriman M."/>
            <person name="Smith D.F."/>
            <person name="Hertz-Fowler C."/>
            <person name="Mottram J.C."/>
        </authorList>
    </citation>
    <scope>NUCLEOTIDE SEQUENCE [LARGE SCALE GENOMIC DNA]</scope>
    <source>
        <strain evidence="3">MHOM/IL/81/Friedlin</strain>
    </source>
</reference>
<feature type="compositionally biased region" description="Low complexity" evidence="1">
    <location>
        <begin position="334"/>
        <end position="344"/>
    </location>
</feature>
<feature type="compositionally biased region" description="Basic and acidic residues" evidence="1">
    <location>
        <begin position="806"/>
        <end position="815"/>
    </location>
</feature>
<feature type="region of interest" description="Disordered" evidence="1">
    <location>
        <begin position="1"/>
        <end position="21"/>
    </location>
</feature>
<sequence length="849" mass="88634">MRSSANAAAAGNGYRSSSAADLGWSSASGLRSGVEVKASIAPHSVPAGVTPPLRYGGDPVAATTAVPPAGHVTFPAADLVDRSAFLFGLLQSEHLVHDVHDAIVGLNNVAADKTDDGDAKSRTAGGQSSSDGALSAVFYFIARSPSPDMPWRPIYTSAVLLCVFSTVEAAQRAIARVDGVVLHTVQTEVLGSASTASTAPMSSPYLVLRPAREFVLGPENTDTALLTYLTTPRLVDLLLRRQRMQKPNDRVADDAEQRSAMELYARANLPPAYLCGSAARLYAAILSPQSPYAVDWAAARVAMARGDGIVVPEMSVVEPWACGGAGEYDRDKGATPGAAGSPPADRGSPPLLQGADIERRRRASVSGAAHYVPVTLQEEEYYRRYGVGSPRRTTSSRARCGSVEGLTELMPSRGSLYRGAQGVLRGVSWFWRRAYESLSGKEAALISGPSSLPVAPAVPIAPPQASAGAIGTSDQVPFPASTTAPSEGRVIYEPPRVRHRAEGRGVDGVSGTRGGGGQPIMIPRYNAVGSALSWMPGFHYVAPLFVTGVFPLGGTAPPPPPPQRRRMREEEGGDLESSAWSSKEAQMYGIASADAWRRDGGQGPSYSSLNHAPMPEPFSDSAVWGAPLRRCEVSAAPQSAGLPPVSWSLPAQPSQLFPASLSLHAADEPQAAAGTAPHPNSLLPTPTVSSIAPNRSYMPLHDSDLASSSEDASMSALWRSRAAEKSDAIAASSRGNRDFIRVDGVHAAGAGSRPARHVRSVGSGTLLAAGTLGGSSGTKAGGARPSGTLADELRTFGSGSVAGLRGRTDNQDEVRTTTADTTADAQREKKSSSRASRRTVEFSLPGETK</sequence>
<dbReference type="EMBL" id="FR796398">
    <property type="protein sequence ID" value="CBZ11946.1"/>
    <property type="molecule type" value="Genomic_DNA"/>
</dbReference>
<evidence type="ECO:0000256" key="1">
    <source>
        <dbReference type="SAM" id="MobiDB-lite"/>
    </source>
</evidence>
<evidence type="ECO:0000313" key="3">
    <source>
        <dbReference type="Proteomes" id="UP000000542"/>
    </source>
</evidence>
<dbReference type="OMA" id="VVEPWAC"/>
<dbReference type="VEuPathDB" id="TriTrypDB:LMJSD75_020010900"/>
<gene>
    <name evidence="2" type="ORF">LMJF_02_0560</name>
</gene>
<reference evidence="2 3" key="1">
    <citation type="journal article" date="2005" name="Science">
        <title>The genome of the kinetoplastid parasite, Leishmania major.</title>
        <authorList>
            <person name="Ivens A.C."/>
            <person name="Peacock C.S."/>
            <person name="Worthey E.A."/>
            <person name="Murphy L."/>
            <person name="Aggarwal G."/>
            <person name="Berriman M."/>
            <person name="Sisk E."/>
            <person name="Rajandream M.A."/>
            <person name="Adlem E."/>
            <person name="Aert R."/>
            <person name="Anupama A."/>
            <person name="Apostolou Z."/>
            <person name="Attipoe P."/>
            <person name="Bason N."/>
            <person name="Bauser C."/>
            <person name="Beck A."/>
            <person name="Beverley S.M."/>
            <person name="Bianchettin G."/>
            <person name="Borzym K."/>
            <person name="Bothe G."/>
            <person name="Bruschi C.V."/>
            <person name="Collins M."/>
            <person name="Cadag E."/>
            <person name="Ciarloni L."/>
            <person name="Clayton C."/>
            <person name="Coulson R.M."/>
            <person name="Cronin A."/>
            <person name="Cruz A.K."/>
            <person name="Davies R.M."/>
            <person name="De Gaudenzi J."/>
            <person name="Dobson D.E."/>
            <person name="Duesterhoeft A."/>
            <person name="Fazelina G."/>
            <person name="Fosker N."/>
            <person name="Frasch A.C."/>
            <person name="Fraser A."/>
            <person name="Fuchs M."/>
            <person name="Gabel C."/>
            <person name="Goble A."/>
            <person name="Goffeau A."/>
            <person name="Harris D."/>
            <person name="Hertz-Fowler C."/>
            <person name="Hilbert H."/>
            <person name="Horn D."/>
            <person name="Huang Y."/>
            <person name="Klages S."/>
            <person name="Knights A."/>
            <person name="Kube M."/>
            <person name="Larke N."/>
            <person name="Litvin L."/>
            <person name="Lord A."/>
            <person name="Louie T."/>
            <person name="Marra M."/>
            <person name="Masuy D."/>
            <person name="Matthews K."/>
            <person name="Michaeli S."/>
            <person name="Mottram J.C."/>
            <person name="Muller-Auer S."/>
            <person name="Munden H."/>
            <person name="Nelson S."/>
            <person name="Norbertczak H."/>
            <person name="Oliver K."/>
            <person name="O'neil S."/>
            <person name="Pentony M."/>
            <person name="Pohl T.M."/>
            <person name="Price C."/>
            <person name="Purnelle B."/>
            <person name="Quail M.A."/>
            <person name="Rabbinowitsch E."/>
            <person name="Reinhardt R."/>
            <person name="Rieger M."/>
            <person name="Rinta J."/>
            <person name="Robben J."/>
            <person name="Robertson L."/>
            <person name="Ruiz J.C."/>
            <person name="Rutter S."/>
            <person name="Saunders D."/>
            <person name="Schafer M."/>
            <person name="Schein J."/>
            <person name="Schwartz D.C."/>
            <person name="Seeger K."/>
            <person name="Seyler A."/>
            <person name="Sharp S."/>
            <person name="Shin H."/>
            <person name="Sivam D."/>
            <person name="Squares R."/>
            <person name="Squares S."/>
            <person name="Tosato V."/>
            <person name="Vogt C."/>
            <person name="Volckaert G."/>
            <person name="Wambutt R."/>
            <person name="Warren T."/>
            <person name="Wedler H."/>
            <person name="Woodward J."/>
            <person name="Zhou S."/>
            <person name="Zimmermann W."/>
            <person name="Smith D.F."/>
            <person name="Blackwell J.M."/>
            <person name="Stuart K.D."/>
            <person name="Barrell B."/>
            <person name="Myler P.J."/>
        </authorList>
    </citation>
    <scope>NUCLEOTIDE SEQUENCE [LARGE SCALE GENOMIC DNA]</scope>
    <source>
        <strain evidence="3">MHOM/IL/81/Friedlin</strain>
    </source>
</reference>
<dbReference type="VEuPathDB" id="TriTrypDB:LMJLV39_020010800"/>
<dbReference type="VEuPathDB" id="TriTrypDB:LMJFC_020011200"/>
<dbReference type="eggNOG" id="ENOG502SHB1">
    <property type="taxonomic scope" value="Eukaryota"/>
</dbReference>
<feature type="region of interest" description="Disordered" evidence="1">
    <location>
        <begin position="327"/>
        <end position="352"/>
    </location>
</feature>
<dbReference type="RefSeq" id="XP_003721661.1">
    <property type="nucleotide sequence ID" value="XM_003721613.1"/>
</dbReference>
<dbReference type="InParanoid" id="E9ACD0"/>
<organism evidence="2 3">
    <name type="scientific">Leishmania major</name>
    <dbReference type="NCBI Taxonomy" id="5664"/>
    <lineage>
        <taxon>Eukaryota</taxon>
        <taxon>Discoba</taxon>
        <taxon>Euglenozoa</taxon>
        <taxon>Kinetoplastea</taxon>
        <taxon>Metakinetoplastina</taxon>
        <taxon>Trypanosomatida</taxon>
        <taxon>Trypanosomatidae</taxon>
        <taxon>Leishmaniinae</taxon>
        <taxon>Leishmania</taxon>
    </lineage>
</organism>
<keyword evidence="3" id="KW-1185">Reference proteome</keyword>
<dbReference type="HOGENOM" id="CLU_336018_0_0_1"/>
<dbReference type="Proteomes" id="UP000000542">
    <property type="component" value="Chromosome 2"/>
</dbReference>
<dbReference type="VEuPathDB" id="TriTrypDB:LmjF.02.0560"/>
<protein>
    <submittedName>
        <fullName evidence="2">Uncharacterized protein</fullName>
    </submittedName>
</protein>
<feature type="compositionally biased region" description="Gly residues" evidence="1">
    <location>
        <begin position="771"/>
        <end position="780"/>
    </location>
</feature>
<dbReference type="KEGG" id="lma:LMJF_02_0560"/>
<feature type="region of interest" description="Disordered" evidence="1">
    <location>
        <begin position="770"/>
        <end position="849"/>
    </location>
</feature>
<name>E9ACD0_LEIMA</name>
<accession>E9ACD0</accession>
<proteinExistence type="predicted"/>
<feature type="compositionally biased region" description="Low complexity" evidence="1">
    <location>
        <begin position="1"/>
        <end position="20"/>
    </location>
</feature>
<dbReference type="GeneID" id="12981592"/>